<dbReference type="Proteomes" id="UP000793456">
    <property type="component" value="Chromosome XIII"/>
</dbReference>
<accession>A0ACD3QWH4</accession>
<evidence type="ECO:0000313" key="2">
    <source>
        <dbReference type="Proteomes" id="UP000793456"/>
    </source>
</evidence>
<dbReference type="EMBL" id="CM011686">
    <property type="protein sequence ID" value="TMS11489.1"/>
    <property type="molecule type" value="Genomic_DNA"/>
</dbReference>
<organism evidence="1 2">
    <name type="scientific">Larimichthys crocea</name>
    <name type="common">Large yellow croaker</name>
    <name type="synonym">Pseudosciaena crocea</name>
    <dbReference type="NCBI Taxonomy" id="215358"/>
    <lineage>
        <taxon>Eukaryota</taxon>
        <taxon>Metazoa</taxon>
        <taxon>Chordata</taxon>
        <taxon>Craniata</taxon>
        <taxon>Vertebrata</taxon>
        <taxon>Euteleostomi</taxon>
        <taxon>Actinopterygii</taxon>
        <taxon>Neopterygii</taxon>
        <taxon>Teleostei</taxon>
        <taxon>Neoteleostei</taxon>
        <taxon>Acanthomorphata</taxon>
        <taxon>Eupercaria</taxon>
        <taxon>Sciaenidae</taxon>
        <taxon>Larimichthys</taxon>
    </lineage>
</organism>
<evidence type="ECO:0000313" key="1">
    <source>
        <dbReference type="EMBL" id="TMS11489.1"/>
    </source>
</evidence>
<keyword evidence="2" id="KW-1185">Reference proteome</keyword>
<name>A0ACD3QWH4_LARCR</name>
<sequence length="114" mass="12501">MAAPTVKKKMAERPTVLASPCSSQLKTPKCGTAVASRRRLAKQQEEVLHHEVCSAVACRCCERVLTDVVAVMQTPPLTHTKTQTGILVHTHTLYTCPAAHLGLQRTHTHTYTET</sequence>
<reference evidence="1" key="1">
    <citation type="submission" date="2018-11" db="EMBL/GenBank/DDBJ databases">
        <title>The sequence and de novo assembly of Larimichthys crocea genome using PacBio and Hi-C technologies.</title>
        <authorList>
            <person name="Xu P."/>
            <person name="Chen B."/>
            <person name="Zhou Z."/>
            <person name="Ke Q."/>
            <person name="Wu Y."/>
            <person name="Bai H."/>
            <person name="Pu F."/>
        </authorList>
    </citation>
    <scope>NUCLEOTIDE SEQUENCE</scope>
    <source>
        <tissue evidence="1">Muscle</tissue>
    </source>
</reference>
<gene>
    <name evidence="1" type="ORF">E3U43_018880</name>
</gene>
<protein>
    <submittedName>
        <fullName evidence="1">Uncharacterized protein</fullName>
    </submittedName>
</protein>
<comment type="caution">
    <text evidence="1">The sequence shown here is derived from an EMBL/GenBank/DDBJ whole genome shotgun (WGS) entry which is preliminary data.</text>
</comment>
<proteinExistence type="predicted"/>